<dbReference type="PANTHER" id="PTHR34222:SF99">
    <property type="entry name" value="PROTEIN, PUTATIVE-RELATED"/>
    <property type="match status" value="1"/>
</dbReference>
<dbReference type="PANTHER" id="PTHR34222">
    <property type="entry name" value="GAG_PRE-INTEGRS DOMAIN-CONTAINING PROTEIN"/>
    <property type="match status" value="1"/>
</dbReference>
<dbReference type="EMBL" id="BKCJ010010967">
    <property type="protein sequence ID" value="GEU93973.1"/>
    <property type="molecule type" value="Genomic_DNA"/>
</dbReference>
<gene>
    <name evidence="1" type="ORF">Tci_065951</name>
</gene>
<accession>A0A6L2P6A0</accession>
<organism evidence="1">
    <name type="scientific">Tanacetum cinerariifolium</name>
    <name type="common">Dalmatian daisy</name>
    <name type="synonym">Chrysanthemum cinerariifolium</name>
    <dbReference type="NCBI Taxonomy" id="118510"/>
    <lineage>
        <taxon>Eukaryota</taxon>
        <taxon>Viridiplantae</taxon>
        <taxon>Streptophyta</taxon>
        <taxon>Embryophyta</taxon>
        <taxon>Tracheophyta</taxon>
        <taxon>Spermatophyta</taxon>
        <taxon>Magnoliopsida</taxon>
        <taxon>eudicotyledons</taxon>
        <taxon>Gunneridae</taxon>
        <taxon>Pentapetalae</taxon>
        <taxon>asterids</taxon>
        <taxon>campanulids</taxon>
        <taxon>Asterales</taxon>
        <taxon>Asteraceae</taxon>
        <taxon>Asteroideae</taxon>
        <taxon>Anthemideae</taxon>
        <taxon>Anthemidinae</taxon>
        <taxon>Tanacetum</taxon>
    </lineage>
</organism>
<proteinExistence type="predicted"/>
<protein>
    <submittedName>
        <fullName evidence="1">Ribonuclease H-like domain-containing protein</fullName>
    </submittedName>
</protein>
<reference evidence="1" key="1">
    <citation type="journal article" date="2019" name="Sci. Rep.">
        <title>Draft genome of Tanacetum cinerariifolium, the natural source of mosquito coil.</title>
        <authorList>
            <person name="Yamashiro T."/>
            <person name="Shiraishi A."/>
            <person name="Satake H."/>
            <person name="Nakayama K."/>
        </authorList>
    </citation>
    <scope>NUCLEOTIDE SEQUENCE</scope>
</reference>
<comment type="caution">
    <text evidence="1">The sequence shown here is derived from an EMBL/GenBank/DDBJ whole genome shotgun (WGS) entry which is preliminary data.</text>
</comment>
<dbReference type="AlphaFoldDB" id="A0A6L2P6A0"/>
<name>A0A6L2P6A0_TANCI</name>
<sequence>MKLAINTRNKIGFIDGTYVKFAYANIDPLSNQWERCNSIVLSWLLNSVSEDLFLGQIFSDNVVELWAKLKKTYDKLDGSIVFNLLQKLHGFRQGELTVSEYYHKLNSLWKEFHIMTKLPICSCAAREDVLKHNQLMKLMQFLMGLNDVFQTIRSSLLSRETLPDVKDAFVIVSREESHRGIASSSFGSVSGFVAKSNNWSNNGNKRGNNKKFANTVNGGNNIGHNPNLLCTNYEKVGHTIDICFDIIGYPPRYNKNPGPKTFNVNSASTSNEKGATLSFTNEQMIKLMNLINEAPFGTVQENMAGWTIDSRANKYMTISTIKMLGIIDISDLNLIVGHPNGTLAKIKYVGNLILSENVLLFDVLVVPEYCVSLLFVNKLIRDSRMFVGFTKSKCYI</sequence>
<evidence type="ECO:0000313" key="1">
    <source>
        <dbReference type="EMBL" id="GEU93973.1"/>
    </source>
</evidence>